<reference evidence="1 2" key="1">
    <citation type="submission" date="2014-04" db="EMBL/GenBank/DDBJ databases">
        <authorList>
            <consortium name="DOE Joint Genome Institute"/>
            <person name="Kuo A."/>
            <person name="Kohler A."/>
            <person name="Nagy L.G."/>
            <person name="Floudas D."/>
            <person name="Copeland A."/>
            <person name="Barry K.W."/>
            <person name="Cichocki N."/>
            <person name="Veneault-Fourrey C."/>
            <person name="LaButti K."/>
            <person name="Lindquist E.A."/>
            <person name="Lipzen A."/>
            <person name="Lundell T."/>
            <person name="Morin E."/>
            <person name="Murat C."/>
            <person name="Sun H."/>
            <person name="Tunlid A."/>
            <person name="Henrissat B."/>
            <person name="Grigoriev I.V."/>
            <person name="Hibbett D.S."/>
            <person name="Martin F."/>
            <person name="Nordberg H.P."/>
            <person name="Cantor M.N."/>
            <person name="Hua S.X."/>
        </authorList>
    </citation>
    <scope>NUCLEOTIDE SEQUENCE [LARGE SCALE GENOMIC DNA]</scope>
    <source>
        <strain evidence="1 2">Foug A</strain>
    </source>
</reference>
<dbReference type="InParanoid" id="A0A0C3E457"/>
<reference evidence="2" key="2">
    <citation type="submission" date="2015-01" db="EMBL/GenBank/DDBJ databases">
        <title>Evolutionary Origins and Diversification of the Mycorrhizal Mutualists.</title>
        <authorList>
            <consortium name="DOE Joint Genome Institute"/>
            <consortium name="Mycorrhizal Genomics Consortium"/>
            <person name="Kohler A."/>
            <person name="Kuo A."/>
            <person name="Nagy L.G."/>
            <person name="Floudas D."/>
            <person name="Copeland A."/>
            <person name="Barry K.W."/>
            <person name="Cichocki N."/>
            <person name="Veneault-Fourrey C."/>
            <person name="LaButti K."/>
            <person name="Lindquist E.A."/>
            <person name="Lipzen A."/>
            <person name="Lundell T."/>
            <person name="Morin E."/>
            <person name="Murat C."/>
            <person name="Riley R."/>
            <person name="Ohm R."/>
            <person name="Sun H."/>
            <person name="Tunlid A."/>
            <person name="Henrissat B."/>
            <person name="Grigoriev I.V."/>
            <person name="Hibbett D.S."/>
            <person name="Martin F."/>
        </authorList>
    </citation>
    <scope>NUCLEOTIDE SEQUENCE [LARGE SCALE GENOMIC DNA]</scope>
    <source>
        <strain evidence="2">Foug A</strain>
    </source>
</reference>
<name>A0A0C3E457_9AGAM</name>
<dbReference type="EMBL" id="KN822039">
    <property type="protein sequence ID" value="KIM62821.1"/>
    <property type="molecule type" value="Genomic_DNA"/>
</dbReference>
<keyword evidence="2" id="KW-1185">Reference proteome</keyword>
<accession>A0A0C3E457</accession>
<dbReference type="HOGENOM" id="CLU_3088626_0_0_1"/>
<evidence type="ECO:0000313" key="1">
    <source>
        <dbReference type="EMBL" id="KIM62821.1"/>
    </source>
</evidence>
<dbReference type="AlphaFoldDB" id="A0A0C3E457"/>
<protein>
    <submittedName>
        <fullName evidence="1">Uncharacterized protein</fullName>
    </submittedName>
</protein>
<organism evidence="1 2">
    <name type="scientific">Scleroderma citrinum Foug A</name>
    <dbReference type="NCBI Taxonomy" id="1036808"/>
    <lineage>
        <taxon>Eukaryota</taxon>
        <taxon>Fungi</taxon>
        <taxon>Dikarya</taxon>
        <taxon>Basidiomycota</taxon>
        <taxon>Agaricomycotina</taxon>
        <taxon>Agaricomycetes</taxon>
        <taxon>Agaricomycetidae</taxon>
        <taxon>Boletales</taxon>
        <taxon>Sclerodermatineae</taxon>
        <taxon>Sclerodermataceae</taxon>
        <taxon>Scleroderma</taxon>
    </lineage>
</organism>
<sequence length="52" mass="5900">MRVSTLTSEYGEVALSPSRSAPMIPLSLVHSSSETCKKIFISSVRRTFRLWR</sequence>
<dbReference type="Proteomes" id="UP000053989">
    <property type="component" value="Unassembled WGS sequence"/>
</dbReference>
<evidence type="ECO:0000313" key="2">
    <source>
        <dbReference type="Proteomes" id="UP000053989"/>
    </source>
</evidence>
<proteinExistence type="predicted"/>
<gene>
    <name evidence="1" type="ORF">SCLCIDRAFT_776732</name>
</gene>